<dbReference type="PANTHER" id="PTHR15415:SF7">
    <property type="entry name" value="MICOS COMPLEX SUBUNIT MIC60"/>
    <property type="match status" value="1"/>
</dbReference>
<keyword evidence="2 7" id="KW-0812">Transmembrane</keyword>
<keyword evidence="8" id="KW-0175">Coiled coil</keyword>
<dbReference type="Proteomes" id="UP001154078">
    <property type="component" value="Chromosome 4"/>
</dbReference>
<evidence type="ECO:0000256" key="6">
    <source>
        <dbReference type="ARBA" id="ARBA00023136"/>
    </source>
</evidence>
<keyword evidence="6" id="KW-0472">Membrane</keyword>
<comment type="subunit">
    <text evidence="7">Component of the mitochondrial contact site and cristae organizing system (MICOS) complex.</text>
</comment>
<proteinExistence type="inferred from homology"/>
<evidence type="ECO:0000256" key="7">
    <source>
        <dbReference type="RuleBase" id="RU363000"/>
    </source>
</evidence>
<reference evidence="10" key="1">
    <citation type="submission" date="2021-12" db="EMBL/GenBank/DDBJ databases">
        <authorList>
            <person name="King R."/>
        </authorList>
    </citation>
    <scope>NUCLEOTIDE SEQUENCE</scope>
</reference>
<keyword evidence="11" id="KW-1185">Reference proteome</keyword>
<dbReference type="OrthoDB" id="10261039at2759"/>
<dbReference type="GO" id="GO:0061617">
    <property type="term" value="C:MICOS complex"/>
    <property type="evidence" value="ECO:0007669"/>
    <property type="project" value="TreeGrafter"/>
</dbReference>
<dbReference type="AlphaFoldDB" id="A0A9P0FGW8"/>
<dbReference type="EMBL" id="OV121135">
    <property type="protein sequence ID" value="CAH0556121.1"/>
    <property type="molecule type" value="Genomic_DNA"/>
</dbReference>
<dbReference type="GO" id="GO:0042407">
    <property type="term" value="P:cristae formation"/>
    <property type="evidence" value="ECO:0007669"/>
    <property type="project" value="TreeGrafter"/>
</dbReference>
<evidence type="ECO:0000256" key="2">
    <source>
        <dbReference type="ARBA" id="ARBA00022692"/>
    </source>
</evidence>
<accession>A0A9P0FGW8</accession>
<name>A0A9P0FGW8_BRAAE</name>
<feature type="region of interest" description="Disordered" evidence="9">
    <location>
        <begin position="141"/>
        <end position="168"/>
    </location>
</feature>
<evidence type="ECO:0000256" key="5">
    <source>
        <dbReference type="ARBA" id="ARBA00023128"/>
    </source>
</evidence>
<dbReference type="Pfam" id="PF09731">
    <property type="entry name" value="Mitofilin"/>
    <property type="match status" value="1"/>
</dbReference>
<keyword evidence="4" id="KW-1133">Transmembrane helix</keyword>
<dbReference type="PANTHER" id="PTHR15415">
    <property type="entry name" value="MITOFILIN"/>
    <property type="match status" value="1"/>
</dbReference>
<evidence type="ECO:0000256" key="8">
    <source>
        <dbReference type="SAM" id="Coils"/>
    </source>
</evidence>
<gene>
    <name evidence="10" type="ORF">MELIAE_LOCUS7310</name>
</gene>
<evidence type="ECO:0000313" key="11">
    <source>
        <dbReference type="Proteomes" id="UP001154078"/>
    </source>
</evidence>
<sequence>MLRLINRGVLAKKAPWKSEEENQAKLYLRYFSNKQPKLTNSKRLLSEICPPPPKPPPKKMGMISKLMLSTVLVGGATLGYAKYDDNFRNDLAEYAPFTDTLIKYIFFEQSPLDALSESYNSLKDTVVSSVTFSETKDIPSAIPKPKEYKAPPPITPSLEKPQKQESSYTEIRLETKEKGKSEPNVEIVGDVKPEVREEGIEDLERKICESATEAVNAYNRATYNLKKYNQEIAYVIDEAVDKIKPDVWDNIKEKSRYKQDCIKSAESKAEEASKVINELKCLLSKPSYKASEATKEIVRANLAKVQEDIANAKKTLENEKKLGSVTEKYWEKVEAARKHFSHELETLFPTIDLGSKQVHINPEDVDLFVLHTYANVLYYQKELAKLETVIHDKVQRAVDSVRKGGGEVLTDAQVCEAIQQEKRKLAVCFQQQCLKMKKEMECDMREQLKIQSQAFSDHLKEAIEARAAEIERDLSRVFDEKLENEKCRYKYQLATMIGRLRGLDHAIKAKADNDAMAKRAQVLWSAAQALLRSLRSTCAGQPWKDQLRPLNPEIKAIQKAAADNDELVCSVVAAIPKEATERGVYPEEAIRERFLKVEEVARKMALVPEEGASLPIHILSYLQSVLLVKAASPIPQSELEDCEVDFSKLDTNDILQRARYWLDRGDLEQTLKYMNLLKGAPRSVARQWMNETRILLETQQAANTLMAYAASSGLMYL</sequence>
<comment type="subcellular location">
    <subcellularLocation>
        <location evidence="7">Mitochondrion inner membrane</location>
        <topology evidence="7">Single-pass membrane protein</topology>
    </subcellularLocation>
</comment>
<organism evidence="10 11">
    <name type="scientific">Brassicogethes aeneus</name>
    <name type="common">Rape pollen beetle</name>
    <name type="synonym">Meligethes aeneus</name>
    <dbReference type="NCBI Taxonomy" id="1431903"/>
    <lineage>
        <taxon>Eukaryota</taxon>
        <taxon>Metazoa</taxon>
        <taxon>Ecdysozoa</taxon>
        <taxon>Arthropoda</taxon>
        <taxon>Hexapoda</taxon>
        <taxon>Insecta</taxon>
        <taxon>Pterygota</taxon>
        <taxon>Neoptera</taxon>
        <taxon>Endopterygota</taxon>
        <taxon>Coleoptera</taxon>
        <taxon>Polyphaga</taxon>
        <taxon>Cucujiformia</taxon>
        <taxon>Nitidulidae</taxon>
        <taxon>Meligethinae</taxon>
        <taxon>Brassicogethes</taxon>
    </lineage>
</organism>
<keyword evidence="3 7" id="KW-0999">Mitochondrion inner membrane</keyword>
<evidence type="ECO:0000256" key="1">
    <source>
        <dbReference type="ARBA" id="ARBA00010877"/>
    </source>
</evidence>
<comment type="function">
    <text evidence="7">Component of the MICOS complex, a large protein complex of the mitochondrial inner membrane that plays crucial roles in the maintenance of crista junctions, inner membrane architecture, and formation of contact sites to the outer membrane.</text>
</comment>
<evidence type="ECO:0000313" key="10">
    <source>
        <dbReference type="EMBL" id="CAH0556121.1"/>
    </source>
</evidence>
<comment type="similarity">
    <text evidence="1 7">Belongs to the MICOS complex subunit Mic60 family.</text>
</comment>
<feature type="coiled-coil region" evidence="8">
    <location>
        <begin position="262"/>
        <end position="322"/>
    </location>
</feature>
<evidence type="ECO:0000256" key="3">
    <source>
        <dbReference type="ARBA" id="ARBA00022792"/>
    </source>
</evidence>
<protein>
    <recommendedName>
        <fullName evidence="7">MICOS complex subunit MIC60</fullName>
    </recommendedName>
    <alternativeName>
        <fullName evidence="7">Mitofilin</fullName>
    </alternativeName>
</protein>
<dbReference type="InterPro" id="IPR019133">
    <property type="entry name" value="MIC60"/>
</dbReference>
<keyword evidence="5 7" id="KW-0496">Mitochondrion</keyword>
<evidence type="ECO:0000256" key="4">
    <source>
        <dbReference type="ARBA" id="ARBA00022989"/>
    </source>
</evidence>
<evidence type="ECO:0000256" key="9">
    <source>
        <dbReference type="SAM" id="MobiDB-lite"/>
    </source>
</evidence>